<keyword evidence="3" id="KW-1185">Reference proteome</keyword>
<evidence type="ECO:0000313" key="3">
    <source>
        <dbReference type="Proteomes" id="UP000267606"/>
    </source>
</evidence>
<reference evidence="4" key="1">
    <citation type="submission" date="2016-06" db="UniProtKB">
        <authorList>
            <consortium name="WormBaseParasite"/>
        </authorList>
    </citation>
    <scope>IDENTIFICATION</scope>
</reference>
<dbReference type="EMBL" id="UZAJ01040723">
    <property type="protein sequence ID" value="VDP16232.1"/>
    <property type="molecule type" value="Genomic_DNA"/>
</dbReference>
<feature type="compositionally biased region" description="Basic and acidic residues" evidence="1">
    <location>
        <begin position="168"/>
        <end position="177"/>
    </location>
</feature>
<reference evidence="2 3" key="2">
    <citation type="submission" date="2018-11" db="EMBL/GenBank/DDBJ databases">
        <authorList>
            <consortium name="Pathogen Informatics"/>
        </authorList>
    </citation>
    <scope>NUCLEOTIDE SEQUENCE [LARGE SCALE GENOMIC DNA]</scope>
</reference>
<evidence type="ECO:0000313" key="4">
    <source>
        <dbReference type="WBParaSite" id="OFLC_0001427101-mRNA-1"/>
    </source>
</evidence>
<gene>
    <name evidence="2" type="ORF">OFLC_LOCUS14263</name>
</gene>
<dbReference type="AlphaFoldDB" id="A0A183I3F1"/>
<dbReference type="STRING" id="387005.A0A183I3F1"/>
<evidence type="ECO:0000313" key="2">
    <source>
        <dbReference type="EMBL" id="VDP16232.1"/>
    </source>
</evidence>
<proteinExistence type="predicted"/>
<evidence type="ECO:0000256" key="1">
    <source>
        <dbReference type="SAM" id="MobiDB-lite"/>
    </source>
</evidence>
<feature type="region of interest" description="Disordered" evidence="1">
    <location>
        <begin position="158"/>
        <end position="219"/>
    </location>
</feature>
<dbReference type="WBParaSite" id="OFLC_0001427101-mRNA-1">
    <property type="protein sequence ID" value="OFLC_0001427101-mRNA-1"/>
    <property type="gene ID" value="OFLC_0001427101"/>
</dbReference>
<protein>
    <submittedName>
        <fullName evidence="4">SH3 domain-containing protein</fullName>
    </submittedName>
</protein>
<feature type="region of interest" description="Disordered" evidence="1">
    <location>
        <begin position="117"/>
        <end position="144"/>
    </location>
</feature>
<feature type="compositionally biased region" description="Polar residues" evidence="1">
    <location>
        <begin position="158"/>
        <end position="167"/>
    </location>
</feature>
<name>A0A183I3F1_9BILA</name>
<sequence length="238" mass="25929">MVALEVREGRRELIGRMFYLNGCVGVIVQALPVGDTIVMSQFGPKNPAAWARPPGANQQLNAGLFQNPLIGAQPFAQMGMINAAAFSQQAVGNMGMNLGMLQTPSQTIRMQAQQQLIGDKSGPGGGGPATHTPPERGRQPMSGRGMIPGEQSWTGKTLEKPQTITHINDSRSRDFRASPRSRSPLGAIRHRSPRGAPCGPPALVQDMRRMSPSRRISPPRVLTRRTPRRFCFFSLRIV</sequence>
<organism evidence="4">
    <name type="scientific">Onchocerca flexuosa</name>
    <dbReference type="NCBI Taxonomy" id="387005"/>
    <lineage>
        <taxon>Eukaryota</taxon>
        <taxon>Metazoa</taxon>
        <taxon>Ecdysozoa</taxon>
        <taxon>Nematoda</taxon>
        <taxon>Chromadorea</taxon>
        <taxon>Rhabditida</taxon>
        <taxon>Spirurina</taxon>
        <taxon>Spiruromorpha</taxon>
        <taxon>Filarioidea</taxon>
        <taxon>Onchocercidae</taxon>
        <taxon>Onchocerca</taxon>
    </lineage>
</organism>
<dbReference type="Proteomes" id="UP000267606">
    <property type="component" value="Unassembled WGS sequence"/>
</dbReference>
<accession>A0A183I3F1</accession>